<proteinExistence type="predicted"/>
<evidence type="ECO:0000313" key="3">
    <source>
        <dbReference type="EMBL" id="WHF52277.1"/>
    </source>
</evidence>
<evidence type="ECO:0000256" key="1">
    <source>
        <dbReference type="SAM" id="Phobius"/>
    </source>
</evidence>
<reference evidence="3 4" key="1">
    <citation type="submission" date="2023-05" db="EMBL/GenBank/DDBJ databases">
        <title>Genomic insight into Chryseobacterium sp. wdc7 isolated forest soil (Gotjawal).</title>
        <authorList>
            <person name="Park S.-J."/>
        </authorList>
    </citation>
    <scope>NUCLEOTIDE SEQUENCE [LARGE SCALE GENOMIC DNA]</scope>
    <source>
        <strain evidence="4">wdc7</strain>
    </source>
</reference>
<feature type="transmembrane region" description="Helical" evidence="1">
    <location>
        <begin position="43"/>
        <end position="63"/>
    </location>
</feature>
<keyword evidence="1" id="KW-0812">Transmembrane</keyword>
<dbReference type="Pfam" id="PF10882">
    <property type="entry name" value="bPH_5"/>
    <property type="match status" value="1"/>
</dbReference>
<evidence type="ECO:0000313" key="4">
    <source>
        <dbReference type="Proteomes" id="UP001241656"/>
    </source>
</evidence>
<name>A0ABY8RE72_9FLAO</name>
<feature type="domain" description="Bacterial Pleckstrin homology" evidence="2">
    <location>
        <begin position="66"/>
        <end position="158"/>
    </location>
</feature>
<keyword evidence="1" id="KW-0472">Membrane</keyword>
<accession>A0ABY8RE72</accession>
<gene>
    <name evidence="3" type="ORF">QGN23_03125</name>
</gene>
<dbReference type="RefSeq" id="WP_282905577.1">
    <property type="nucleotide sequence ID" value="NZ_CP124855.1"/>
</dbReference>
<protein>
    <submittedName>
        <fullName evidence="3">PH domain-containing protein</fullName>
    </submittedName>
</protein>
<keyword evidence="1" id="KW-1133">Transmembrane helix</keyword>
<organism evidence="3 4">
    <name type="scientific">Chryseobacterium gotjawalense</name>
    <dbReference type="NCBI Taxonomy" id="3042315"/>
    <lineage>
        <taxon>Bacteria</taxon>
        <taxon>Pseudomonadati</taxon>
        <taxon>Bacteroidota</taxon>
        <taxon>Flavobacteriia</taxon>
        <taxon>Flavobacteriales</taxon>
        <taxon>Weeksellaceae</taxon>
        <taxon>Chryseobacterium group</taxon>
        <taxon>Chryseobacterium</taxon>
    </lineage>
</organism>
<dbReference type="Proteomes" id="UP001241656">
    <property type="component" value="Chromosome"/>
</dbReference>
<evidence type="ECO:0000259" key="2">
    <source>
        <dbReference type="Pfam" id="PF10882"/>
    </source>
</evidence>
<dbReference type="InterPro" id="IPR027783">
    <property type="entry name" value="Bacterial_PH-related"/>
</dbReference>
<feature type="transmembrane region" description="Helical" evidence="1">
    <location>
        <begin position="21"/>
        <end position="37"/>
    </location>
</feature>
<keyword evidence="4" id="KW-1185">Reference proteome</keyword>
<dbReference type="EMBL" id="CP124855">
    <property type="protein sequence ID" value="WHF52277.1"/>
    <property type="molecule type" value="Genomic_DNA"/>
</dbReference>
<sequence length="165" mass="18980">MMNTKEFDTAKMDETTKMLTIIILLFLILFPISSFFFEPPKPMISIGSFVLMYGAIFISYGFIPKRIAVSDDQILIKNFYGSIVININEIETFDKIEKTGFNLRVAGVGGLFGYFGYFNGKDVWYVTNRYKKVKIILKSGKVYMISPENPDDFVKEVQLRKSEMV</sequence>